<name>A0A444FIH9_ENSVE</name>
<sequence length="95" mass="10748">MARYPRTGTFFGERKRRSCNCQAIRFPTTTTTGKYSMTSSQVIDKPTPCCGETRNPHRKNSKPSSLYILTEGSVRESSLRSDGEELDRGIRSDRP</sequence>
<evidence type="ECO:0000313" key="3">
    <source>
        <dbReference type="Proteomes" id="UP000287651"/>
    </source>
</evidence>
<evidence type="ECO:0000313" key="2">
    <source>
        <dbReference type="EMBL" id="RRT75693.1"/>
    </source>
</evidence>
<protein>
    <submittedName>
        <fullName evidence="2">Uncharacterized protein</fullName>
    </submittedName>
</protein>
<feature type="region of interest" description="Disordered" evidence="1">
    <location>
        <begin position="35"/>
        <end position="95"/>
    </location>
</feature>
<dbReference type="Proteomes" id="UP000287651">
    <property type="component" value="Unassembled WGS sequence"/>
</dbReference>
<feature type="compositionally biased region" description="Basic and acidic residues" evidence="1">
    <location>
        <begin position="73"/>
        <end position="95"/>
    </location>
</feature>
<dbReference type="EMBL" id="AMZH03002402">
    <property type="protein sequence ID" value="RRT75693.1"/>
    <property type="molecule type" value="Genomic_DNA"/>
</dbReference>
<organism evidence="2 3">
    <name type="scientific">Ensete ventricosum</name>
    <name type="common">Abyssinian banana</name>
    <name type="synonym">Musa ensete</name>
    <dbReference type="NCBI Taxonomy" id="4639"/>
    <lineage>
        <taxon>Eukaryota</taxon>
        <taxon>Viridiplantae</taxon>
        <taxon>Streptophyta</taxon>
        <taxon>Embryophyta</taxon>
        <taxon>Tracheophyta</taxon>
        <taxon>Spermatophyta</taxon>
        <taxon>Magnoliopsida</taxon>
        <taxon>Liliopsida</taxon>
        <taxon>Zingiberales</taxon>
        <taxon>Musaceae</taxon>
        <taxon>Ensete</taxon>
    </lineage>
</organism>
<accession>A0A444FIH9</accession>
<dbReference type="AlphaFoldDB" id="A0A444FIH9"/>
<proteinExistence type="predicted"/>
<reference evidence="2 3" key="1">
    <citation type="journal article" date="2014" name="Agronomy (Basel)">
        <title>A Draft Genome Sequence for Ensete ventricosum, the Drought-Tolerant Tree Against Hunger.</title>
        <authorList>
            <person name="Harrison J."/>
            <person name="Moore K.A."/>
            <person name="Paszkiewicz K."/>
            <person name="Jones T."/>
            <person name="Grant M."/>
            <person name="Ambacheew D."/>
            <person name="Muzemil S."/>
            <person name="Studholme D.J."/>
        </authorList>
    </citation>
    <scope>NUCLEOTIDE SEQUENCE [LARGE SCALE GENOMIC DNA]</scope>
</reference>
<gene>
    <name evidence="2" type="ORF">B296_00013957</name>
</gene>
<evidence type="ECO:0000256" key="1">
    <source>
        <dbReference type="SAM" id="MobiDB-lite"/>
    </source>
</evidence>
<comment type="caution">
    <text evidence="2">The sequence shown here is derived from an EMBL/GenBank/DDBJ whole genome shotgun (WGS) entry which is preliminary data.</text>
</comment>